<dbReference type="OrthoDB" id="9803125at2"/>
<sequence>MAIELPDLPYSMSALSPHISKKTLEFHHDKHHAAYVDKTNAAIKGTALDDASIEEIVKAAAEKGDQGLFNNAAQTWNHTFYWNSMAPKGGGKPKGDIAAAIDDAFGGYDGFKDAFSDAGATQFGSGWAWLVAKDGKLEVRKTLNAETPLTEAGVTPLLTMDVWEHAYYLDYQNKRPDYIATFLDKLVNWDFANENLSKA</sequence>
<dbReference type="PRINTS" id="PR01703">
    <property type="entry name" value="MNSODISMTASE"/>
</dbReference>
<dbReference type="PANTHER" id="PTHR42769:SF3">
    <property type="entry name" value="SUPEROXIDE DISMUTASE [FE] 2, CHLOROPLASTIC"/>
    <property type="match status" value="1"/>
</dbReference>
<evidence type="ECO:0000313" key="13">
    <source>
        <dbReference type="Proteomes" id="UP000239504"/>
    </source>
</evidence>
<comment type="catalytic activity">
    <reaction evidence="7">
        <text>2 superoxide + 2 H(+) = H2O2 + O2</text>
        <dbReference type="Rhea" id="RHEA:20696"/>
        <dbReference type="ChEBI" id="CHEBI:15378"/>
        <dbReference type="ChEBI" id="CHEBI:15379"/>
        <dbReference type="ChEBI" id="CHEBI:16240"/>
        <dbReference type="ChEBI" id="CHEBI:18421"/>
        <dbReference type="EC" id="1.15.1.1"/>
    </reaction>
    <physiologicalReaction direction="left-to-right" evidence="7">
        <dbReference type="Rhea" id="RHEA:20697"/>
    </physiologicalReaction>
</comment>
<dbReference type="GO" id="GO:0004784">
    <property type="term" value="F:superoxide dismutase activity"/>
    <property type="evidence" value="ECO:0007669"/>
    <property type="project" value="UniProtKB-EC"/>
</dbReference>
<evidence type="ECO:0000256" key="8">
    <source>
        <dbReference type="PIRSR" id="PIRSR000349-1"/>
    </source>
</evidence>
<evidence type="ECO:0000256" key="3">
    <source>
        <dbReference type="ARBA" id="ARBA00022723"/>
    </source>
</evidence>
<dbReference type="PANTHER" id="PTHR42769">
    <property type="entry name" value="SUPEROXIDE DISMUTASE"/>
    <property type="match status" value="1"/>
</dbReference>
<feature type="domain" description="Manganese/iron superoxide dismutase C-terminal" evidence="11">
    <location>
        <begin position="93"/>
        <end position="194"/>
    </location>
</feature>
<feature type="binding site" evidence="8">
    <location>
        <position position="78"/>
    </location>
    <ligand>
        <name>Mn(2+)</name>
        <dbReference type="ChEBI" id="CHEBI:29035"/>
    </ligand>
</feature>
<feature type="domain" description="Manganese/iron superoxide dismutase N-terminal" evidence="10">
    <location>
        <begin position="4"/>
        <end position="86"/>
    </location>
</feature>
<dbReference type="InterPro" id="IPR036324">
    <property type="entry name" value="Mn/Fe_SOD_N_sf"/>
</dbReference>
<dbReference type="Proteomes" id="UP000239504">
    <property type="component" value="Unassembled WGS sequence"/>
</dbReference>
<dbReference type="RefSeq" id="WP_104830506.1">
    <property type="nucleotide sequence ID" value="NZ_PJCH01000009.1"/>
</dbReference>
<name>A0A2S7K497_9PROT</name>
<dbReference type="AlphaFoldDB" id="A0A2S7K497"/>
<dbReference type="GO" id="GO:0046914">
    <property type="term" value="F:transition metal ion binding"/>
    <property type="evidence" value="ECO:0007669"/>
    <property type="project" value="UniProtKB-ARBA"/>
</dbReference>
<proteinExistence type="inferred from homology"/>
<evidence type="ECO:0000259" key="10">
    <source>
        <dbReference type="Pfam" id="PF00081"/>
    </source>
</evidence>
<protein>
    <recommendedName>
        <fullName evidence="9">Superoxide dismutase</fullName>
        <ecNumber evidence="9">1.15.1.1</ecNumber>
    </recommendedName>
</protein>
<dbReference type="Pfam" id="PF02777">
    <property type="entry name" value="Sod_Fe_C"/>
    <property type="match status" value="1"/>
</dbReference>
<dbReference type="Gene3D" id="3.55.40.20">
    <property type="entry name" value="Iron/manganese superoxide dismutase, C-terminal domain"/>
    <property type="match status" value="1"/>
</dbReference>
<keyword evidence="13" id="KW-1185">Reference proteome</keyword>
<comment type="caution">
    <text evidence="12">The sequence shown here is derived from an EMBL/GenBank/DDBJ whole genome shotgun (WGS) entry which is preliminary data.</text>
</comment>
<evidence type="ECO:0000256" key="2">
    <source>
        <dbReference type="ARBA" id="ARBA00008714"/>
    </source>
</evidence>
<keyword evidence="3 8" id="KW-0479">Metal-binding</keyword>
<comment type="function">
    <text evidence="6">Destroys superoxide anion radicals which are normally produced within the cells and which are toxic to biological systems. Catalyzes the dismutation of superoxide anion radicals into O2 and H2O2 by successive reduction and oxidation of the transition metal ion at the active site.</text>
</comment>
<dbReference type="InterPro" id="IPR036314">
    <property type="entry name" value="SOD_C_sf"/>
</dbReference>
<evidence type="ECO:0000256" key="5">
    <source>
        <dbReference type="ARBA" id="ARBA00023004"/>
    </source>
</evidence>
<keyword evidence="4 9" id="KW-0560">Oxidoreductase</keyword>
<accession>A0A2S7K497</accession>
<evidence type="ECO:0000256" key="6">
    <source>
        <dbReference type="ARBA" id="ARBA00024318"/>
    </source>
</evidence>
<dbReference type="InterPro" id="IPR019833">
    <property type="entry name" value="Mn/Fe_SOD_BS"/>
</dbReference>
<evidence type="ECO:0000259" key="11">
    <source>
        <dbReference type="Pfam" id="PF02777"/>
    </source>
</evidence>
<keyword evidence="5" id="KW-0408">Iron</keyword>
<evidence type="ECO:0000256" key="4">
    <source>
        <dbReference type="ARBA" id="ARBA00023002"/>
    </source>
</evidence>
<dbReference type="PROSITE" id="PS00088">
    <property type="entry name" value="SOD_MN"/>
    <property type="match status" value="1"/>
</dbReference>
<feature type="binding site" evidence="8">
    <location>
        <position position="165"/>
    </location>
    <ligand>
        <name>Mn(2+)</name>
        <dbReference type="ChEBI" id="CHEBI:29035"/>
    </ligand>
</feature>
<comment type="cofactor">
    <cofactor evidence="1">
        <name>Fe(3+)</name>
        <dbReference type="ChEBI" id="CHEBI:29034"/>
    </cofactor>
</comment>
<dbReference type="InterPro" id="IPR001189">
    <property type="entry name" value="Mn/Fe_SOD"/>
</dbReference>
<dbReference type="Pfam" id="PF00081">
    <property type="entry name" value="Sod_Fe_N"/>
    <property type="match status" value="1"/>
</dbReference>
<dbReference type="PIRSF" id="PIRSF000349">
    <property type="entry name" value="SODismutase"/>
    <property type="match status" value="1"/>
</dbReference>
<feature type="binding site" evidence="8">
    <location>
        <position position="27"/>
    </location>
    <ligand>
        <name>Mn(2+)</name>
        <dbReference type="ChEBI" id="CHEBI:29035"/>
    </ligand>
</feature>
<dbReference type="EMBL" id="PJCH01000009">
    <property type="protein sequence ID" value="PQA87319.1"/>
    <property type="molecule type" value="Genomic_DNA"/>
</dbReference>
<reference evidence="12 13" key="1">
    <citation type="submission" date="2017-12" db="EMBL/GenBank/DDBJ databases">
        <authorList>
            <person name="Hurst M.R.H."/>
        </authorList>
    </citation>
    <scope>NUCLEOTIDE SEQUENCE [LARGE SCALE GENOMIC DNA]</scope>
    <source>
        <strain evidence="12 13">SY-3-19</strain>
    </source>
</reference>
<dbReference type="Gene3D" id="1.10.287.990">
    <property type="entry name" value="Fe,Mn superoxide dismutase (SOD) domain"/>
    <property type="match status" value="1"/>
</dbReference>
<dbReference type="SUPFAM" id="SSF54719">
    <property type="entry name" value="Fe,Mn superoxide dismutase (SOD), C-terminal domain"/>
    <property type="match status" value="1"/>
</dbReference>
<dbReference type="InterPro" id="IPR019832">
    <property type="entry name" value="Mn/Fe_SOD_C"/>
</dbReference>
<organism evidence="12 13">
    <name type="scientific">Hyphococcus luteus</name>
    <dbReference type="NCBI Taxonomy" id="2058213"/>
    <lineage>
        <taxon>Bacteria</taxon>
        <taxon>Pseudomonadati</taxon>
        <taxon>Pseudomonadota</taxon>
        <taxon>Alphaproteobacteria</taxon>
        <taxon>Parvularculales</taxon>
        <taxon>Parvularculaceae</taxon>
        <taxon>Hyphococcus</taxon>
    </lineage>
</organism>
<dbReference type="EC" id="1.15.1.1" evidence="9"/>
<gene>
    <name evidence="12" type="ORF">CW354_12870</name>
</gene>
<dbReference type="GO" id="GO:0005737">
    <property type="term" value="C:cytoplasm"/>
    <property type="evidence" value="ECO:0007669"/>
    <property type="project" value="UniProtKB-ARBA"/>
</dbReference>
<comment type="function">
    <text evidence="9">Destroys radicals which are normally produced within the cells and which are toxic to biological systems.</text>
</comment>
<evidence type="ECO:0000256" key="1">
    <source>
        <dbReference type="ARBA" id="ARBA00001965"/>
    </source>
</evidence>
<evidence type="ECO:0000256" key="7">
    <source>
        <dbReference type="ARBA" id="ARBA00047393"/>
    </source>
</evidence>
<dbReference type="FunFam" id="3.55.40.20:FF:000001">
    <property type="entry name" value="Superoxide dismutase"/>
    <property type="match status" value="1"/>
</dbReference>
<comment type="similarity">
    <text evidence="2 9">Belongs to the iron/manganese superoxide dismutase family.</text>
</comment>
<evidence type="ECO:0000256" key="9">
    <source>
        <dbReference type="RuleBase" id="RU000414"/>
    </source>
</evidence>
<feature type="binding site" evidence="8">
    <location>
        <position position="161"/>
    </location>
    <ligand>
        <name>Mn(2+)</name>
        <dbReference type="ChEBI" id="CHEBI:29035"/>
    </ligand>
</feature>
<dbReference type="FunFam" id="1.10.287.990:FF:000002">
    <property type="entry name" value="Superoxide dismutase"/>
    <property type="match status" value="1"/>
</dbReference>
<dbReference type="InterPro" id="IPR019831">
    <property type="entry name" value="Mn/Fe_SOD_N"/>
</dbReference>
<dbReference type="SUPFAM" id="SSF46609">
    <property type="entry name" value="Fe,Mn superoxide dismutase (SOD), N-terminal domain"/>
    <property type="match status" value="1"/>
</dbReference>
<evidence type="ECO:0000313" key="12">
    <source>
        <dbReference type="EMBL" id="PQA87319.1"/>
    </source>
</evidence>